<keyword evidence="2" id="KW-1185">Reference proteome</keyword>
<protein>
    <submittedName>
        <fullName evidence="1">Uncharacterized protein</fullName>
    </submittedName>
</protein>
<name>A0A0E0C2P5_9ORYZ</name>
<dbReference type="HOGENOM" id="CLU_2007565_0_0_1"/>
<proteinExistence type="predicted"/>
<reference evidence="1" key="2">
    <citation type="submission" date="2018-05" db="EMBL/GenBank/DDBJ databases">
        <title>OmerRS3 (Oryza meridionalis Reference Sequence Version 3).</title>
        <authorList>
            <person name="Zhang J."/>
            <person name="Kudrna D."/>
            <person name="Lee S."/>
            <person name="Talag J."/>
            <person name="Welchert J."/>
            <person name="Wing R.A."/>
        </authorList>
    </citation>
    <scope>NUCLEOTIDE SEQUENCE [LARGE SCALE GENOMIC DNA]</scope>
    <source>
        <strain evidence="1">cv. OR44</strain>
    </source>
</reference>
<organism evidence="1">
    <name type="scientific">Oryza meridionalis</name>
    <dbReference type="NCBI Taxonomy" id="40149"/>
    <lineage>
        <taxon>Eukaryota</taxon>
        <taxon>Viridiplantae</taxon>
        <taxon>Streptophyta</taxon>
        <taxon>Embryophyta</taxon>
        <taxon>Tracheophyta</taxon>
        <taxon>Spermatophyta</taxon>
        <taxon>Magnoliopsida</taxon>
        <taxon>Liliopsida</taxon>
        <taxon>Poales</taxon>
        <taxon>Poaceae</taxon>
        <taxon>BOP clade</taxon>
        <taxon>Oryzoideae</taxon>
        <taxon>Oryzeae</taxon>
        <taxon>Oryzinae</taxon>
        <taxon>Oryza</taxon>
    </lineage>
</organism>
<dbReference type="EnsemblPlants" id="OMERI01G16080.1">
    <property type="protein sequence ID" value="OMERI01G16080.1"/>
    <property type="gene ID" value="OMERI01G16080"/>
</dbReference>
<dbReference type="AlphaFoldDB" id="A0A0E0C2P5"/>
<dbReference type="Proteomes" id="UP000008021">
    <property type="component" value="Chromosome 1"/>
</dbReference>
<accession>A0A0E0C2P5</accession>
<evidence type="ECO:0000313" key="2">
    <source>
        <dbReference type="Proteomes" id="UP000008021"/>
    </source>
</evidence>
<dbReference type="Gramene" id="OMERI01G16080.1">
    <property type="protein sequence ID" value="OMERI01G16080.1"/>
    <property type="gene ID" value="OMERI01G16080"/>
</dbReference>
<sequence>MWEEAGGGWRIDGGGGWLARQRPWWSRRHEGGHAASWVARPAVQASCGSGRASWRPAAVWSCGRRHGARGRRQRVLVAAGCDSGRLAAMAVATMDRRSVTLSGVRFGASLLPGCVLALSMCGCN</sequence>
<evidence type="ECO:0000313" key="1">
    <source>
        <dbReference type="EnsemblPlants" id="OMERI01G16080.1"/>
    </source>
</evidence>
<reference evidence="1" key="1">
    <citation type="submission" date="2015-04" db="UniProtKB">
        <authorList>
            <consortium name="EnsemblPlants"/>
        </authorList>
    </citation>
    <scope>IDENTIFICATION</scope>
</reference>